<accession>A0ABZ3FNW4</accession>
<evidence type="ECO:0000313" key="3">
    <source>
        <dbReference type="Proteomes" id="UP001442841"/>
    </source>
</evidence>
<evidence type="ECO:0000313" key="2">
    <source>
        <dbReference type="EMBL" id="XAN06804.1"/>
    </source>
</evidence>
<proteinExistence type="predicted"/>
<name>A0ABZ3FNW4_9ACTN</name>
<reference evidence="2 3" key="1">
    <citation type="submission" date="2024-04" db="EMBL/GenBank/DDBJ databases">
        <title>Isolation of an actinomycete strain from pig manure.</title>
        <authorList>
            <person name="Gong T."/>
            <person name="Yu Z."/>
            <person name="An M."/>
            <person name="Wei C."/>
            <person name="Yang W."/>
            <person name="Liu L."/>
        </authorList>
    </citation>
    <scope>NUCLEOTIDE SEQUENCE [LARGE SCALE GENOMIC DNA]</scope>
    <source>
        <strain evidence="2 3">ZF39</strain>
    </source>
</reference>
<evidence type="ECO:0000256" key="1">
    <source>
        <dbReference type="SAM" id="Phobius"/>
    </source>
</evidence>
<dbReference type="Proteomes" id="UP001442841">
    <property type="component" value="Chromosome"/>
</dbReference>
<organism evidence="2 3">
    <name type="scientific">Ammonicoccus fulvus</name>
    <dbReference type="NCBI Taxonomy" id="3138240"/>
    <lineage>
        <taxon>Bacteria</taxon>
        <taxon>Bacillati</taxon>
        <taxon>Actinomycetota</taxon>
        <taxon>Actinomycetes</taxon>
        <taxon>Propionibacteriales</taxon>
        <taxon>Propionibacteriaceae</taxon>
        <taxon>Ammonicoccus</taxon>
    </lineage>
</organism>
<keyword evidence="1" id="KW-0812">Transmembrane</keyword>
<feature type="transmembrane region" description="Helical" evidence="1">
    <location>
        <begin position="51"/>
        <end position="69"/>
    </location>
</feature>
<gene>
    <name evidence="2" type="ORF">AADG42_05590</name>
</gene>
<keyword evidence="1" id="KW-0472">Membrane</keyword>
<feature type="transmembrane region" description="Helical" evidence="1">
    <location>
        <begin position="26"/>
        <end position="44"/>
    </location>
</feature>
<keyword evidence="1" id="KW-1133">Transmembrane helix</keyword>
<dbReference type="RefSeq" id="WP_425308237.1">
    <property type="nucleotide sequence ID" value="NZ_CP154795.1"/>
</dbReference>
<keyword evidence="3" id="KW-1185">Reference proteome</keyword>
<sequence length="198" mass="20215">MGRRLLACSGLGEAVASARAPGRVWAPLTAILLGLVVLLGWLVSTVPGGMLFGWALALSLLVLQVGPGASPARALGQGRTRPGLGPELLACSASSLSGSAGSSGLDMPALKTPAAWHRLALFGSSGQLVLLGSWHRPARARGRSLGDGLLGEATSRQLQHDQRSARSMCARSRTGWAWLGDKVPGGGTPARVRSGTGV</sequence>
<protein>
    <submittedName>
        <fullName evidence="2">Uncharacterized protein</fullName>
    </submittedName>
</protein>
<dbReference type="EMBL" id="CP154795">
    <property type="protein sequence ID" value="XAN06804.1"/>
    <property type="molecule type" value="Genomic_DNA"/>
</dbReference>